<evidence type="ECO:0000313" key="3">
    <source>
        <dbReference type="Proteomes" id="UP000019593"/>
    </source>
</evidence>
<dbReference type="AlphaFoldDB" id="W8RW60"/>
<keyword evidence="1" id="KW-0732">Signal</keyword>
<evidence type="ECO:0000313" key="2">
    <source>
        <dbReference type="EMBL" id="AHM05404.1"/>
    </source>
</evidence>
<reference evidence="2 3" key="1">
    <citation type="submission" date="2013-03" db="EMBL/GenBank/DDBJ databases">
        <authorList>
            <person name="Fiebig A."/>
            <person name="Goeker M."/>
            <person name="Klenk H.-P.P."/>
        </authorList>
    </citation>
    <scope>NUCLEOTIDE SEQUENCE [LARGE SCALE GENOMIC DNA]</scope>
    <source>
        <strain evidence="3">DSM 19469</strain>
    </source>
</reference>
<dbReference type="Proteomes" id="UP000019593">
    <property type="component" value="Chromosome"/>
</dbReference>
<dbReference type="OrthoDB" id="7850585at2"/>
<dbReference type="KEGG" id="red:roselon_03133"/>
<dbReference type="EMBL" id="CP004372">
    <property type="protein sequence ID" value="AHM05404.1"/>
    <property type="molecule type" value="Genomic_DNA"/>
</dbReference>
<evidence type="ECO:0000256" key="1">
    <source>
        <dbReference type="SAM" id="SignalP"/>
    </source>
</evidence>
<feature type="chain" id="PRO_5004912582" evidence="1">
    <location>
        <begin position="26"/>
        <end position="201"/>
    </location>
</feature>
<dbReference type="RefSeq" id="WP_025313068.1">
    <property type="nucleotide sequence ID" value="NZ_CP004372.1"/>
</dbReference>
<accession>W8RW60</accession>
<dbReference type="PATRIC" id="fig|1294273.3.peg.3093"/>
<dbReference type="eggNOG" id="ENOG50338M7">
    <property type="taxonomic scope" value="Bacteria"/>
</dbReference>
<sequence>MTGRYTRGVARALALVIALTTPLAAQDLGSVRLGAPLPEDLPDPIGQEVQGPFAYALWRRPDGTAMSVTSDARTGSTLYIEIWNAEGGPRPAPLPGLSFGQTTQADLVARFGSEGIVFAGRGRAAALDERAAIFTTYEIEGSSAVLSFVSLMPLAQASPDTAGQARLDAVILAHGPYLDTIWGANRGRLEGYRPIPDPFAD</sequence>
<proteinExistence type="predicted"/>
<name>W8RW60_9RHOB</name>
<dbReference type="STRING" id="1294273.roselon_03133"/>
<protein>
    <submittedName>
        <fullName evidence="2">Uncharacterized protein</fullName>
    </submittedName>
</protein>
<dbReference type="HOGENOM" id="CLU_1394715_0_0_5"/>
<keyword evidence="3" id="KW-1185">Reference proteome</keyword>
<gene>
    <name evidence="2" type="ORF">roselon_03133</name>
</gene>
<feature type="signal peptide" evidence="1">
    <location>
        <begin position="1"/>
        <end position="25"/>
    </location>
</feature>
<organism evidence="2 3">
    <name type="scientific">Roseicyclus elongatus DSM 19469</name>
    <dbReference type="NCBI Taxonomy" id="1294273"/>
    <lineage>
        <taxon>Bacteria</taxon>
        <taxon>Pseudomonadati</taxon>
        <taxon>Pseudomonadota</taxon>
        <taxon>Alphaproteobacteria</taxon>
        <taxon>Rhodobacterales</taxon>
        <taxon>Roseobacteraceae</taxon>
        <taxon>Roseicyclus</taxon>
    </lineage>
</organism>